<keyword evidence="4 5" id="KW-0269">Exonuclease</keyword>
<evidence type="ECO:0000256" key="5">
    <source>
        <dbReference type="HAMAP-Rule" id="MF_00378"/>
    </source>
</evidence>
<dbReference type="GO" id="GO:0003676">
    <property type="term" value="F:nucleic acid binding"/>
    <property type="evidence" value="ECO:0007669"/>
    <property type="project" value="InterPro"/>
</dbReference>
<evidence type="ECO:0000256" key="3">
    <source>
        <dbReference type="ARBA" id="ARBA00022801"/>
    </source>
</evidence>
<dbReference type="Pfam" id="PF13742">
    <property type="entry name" value="tRNA_anti_2"/>
    <property type="match status" value="1"/>
</dbReference>
<dbReference type="GO" id="GO:0006308">
    <property type="term" value="P:DNA catabolic process"/>
    <property type="evidence" value="ECO:0007669"/>
    <property type="project" value="UniProtKB-UniRule"/>
</dbReference>
<gene>
    <name evidence="5" type="primary">xseA</name>
    <name evidence="9" type="ORF">ERL59_01350</name>
</gene>
<dbReference type="CDD" id="cd04489">
    <property type="entry name" value="ExoVII_LU_OBF"/>
    <property type="match status" value="1"/>
</dbReference>
<organism evidence="9 10">
    <name type="scientific">Chengkuizengella marina</name>
    <dbReference type="NCBI Taxonomy" id="2507566"/>
    <lineage>
        <taxon>Bacteria</taxon>
        <taxon>Bacillati</taxon>
        <taxon>Bacillota</taxon>
        <taxon>Bacilli</taxon>
        <taxon>Bacillales</taxon>
        <taxon>Paenibacillaceae</taxon>
        <taxon>Chengkuizengella</taxon>
    </lineage>
</organism>
<comment type="similarity">
    <text evidence="5 6">Belongs to the XseA family.</text>
</comment>
<dbReference type="InterPro" id="IPR025824">
    <property type="entry name" value="OB-fold_nuc-bd_dom"/>
</dbReference>
<dbReference type="InterPro" id="IPR003753">
    <property type="entry name" value="Exonuc_VII_L"/>
</dbReference>
<dbReference type="GO" id="GO:0005737">
    <property type="term" value="C:cytoplasm"/>
    <property type="evidence" value="ECO:0007669"/>
    <property type="project" value="UniProtKB-SubCell"/>
</dbReference>
<dbReference type="Pfam" id="PF02601">
    <property type="entry name" value="Exonuc_VII_L"/>
    <property type="match status" value="1"/>
</dbReference>
<evidence type="ECO:0000256" key="1">
    <source>
        <dbReference type="ARBA" id="ARBA00022490"/>
    </source>
</evidence>
<evidence type="ECO:0000259" key="7">
    <source>
        <dbReference type="Pfam" id="PF02601"/>
    </source>
</evidence>
<dbReference type="AlphaFoldDB" id="A0A6N9PYB6"/>
<comment type="subcellular location">
    <subcellularLocation>
        <location evidence="5 6">Cytoplasm</location>
    </subcellularLocation>
</comment>
<evidence type="ECO:0000256" key="6">
    <source>
        <dbReference type="RuleBase" id="RU004355"/>
    </source>
</evidence>
<keyword evidence="10" id="KW-1185">Reference proteome</keyword>
<dbReference type="GO" id="GO:0009318">
    <property type="term" value="C:exodeoxyribonuclease VII complex"/>
    <property type="evidence" value="ECO:0007669"/>
    <property type="project" value="UniProtKB-UniRule"/>
</dbReference>
<comment type="function">
    <text evidence="5">Bidirectionally degrades single-stranded DNA into large acid-insoluble oligonucleotides, which are then degraded further into small acid-soluble oligonucleotides.</text>
</comment>
<keyword evidence="3 5" id="KW-0378">Hydrolase</keyword>
<keyword evidence="1 5" id="KW-0963">Cytoplasm</keyword>
<dbReference type="PANTHER" id="PTHR30008:SF0">
    <property type="entry name" value="EXODEOXYRIBONUCLEASE 7 LARGE SUBUNIT"/>
    <property type="match status" value="1"/>
</dbReference>
<dbReference type="GO" id="GO:0008855">
    <property type="term" value="F:exodeoxyribonuclease VII activity"/>
    <property type="evidence" value="ECO:0007669"/>
    <property type="project" value="UniProtKB-UniRule"/>
</dbReference>
<feature type="domain" description="OB-fold nucleic acid binding" evidence="8">
    <location>
        <begin position="8"/>
        <end position="103"/>
    </location>
</feature>
<dbReference type="InterPro" id="IPR020579">
    <property type="entry name" value="Exonuc_VII_lsu_C"/>
</dbReference>
<comment type="subunit">
    <text evidence="5">Heterooligomer composed of large and small subunits.</text>
</comment>
<dbReference type="PANTHER" id="PTHR30008">
    <property type="entry name" value="EXODEOXYRIBONUCLEASE 7 LARGE SUBUNIT"/>
    <property type="match status" value="1"/>
</dbReference>
<dbReference type="EMBL" id="SIJB01000004">
    <property type="protein sequence ID" value="NBI27615.1"/>
    <property type="molecule type" value="Genomic_DNA"/>
</dbReference>
<dbReference type="EC" id="3.1.11.6" evidence="5"/>
<comment type="catalytic activity">
    <reaction evidence="5 6">
        <text>Exonucleolytic cleavage in either 5'- to 3'- or 3'- to 5'-direction to yield nucleoside 5'-phosphates.</text>
        <dbReference type="EC" id="3.1.11.6"/>
    </reaction>
</comment>
<name>A0A6N9PYB6_9BACL</name>
<accession>A0A6N9PYB6</accession>
<protein>
    <recommendedName>
        <fullName evidence="5">Exodeoxyribonuclease 7 large subunit</fullName>
        <ecNumber evidence="5">3.1.11.6</ecNumber>
    </recommendedName>
    <alternativeName>
        <fullName evidence="5">Exodeoxyribonuclease VII large subunit</fullName>
        <shortName evidence="5">Exonuclease VII large subunit</shortName>
    </alternativeName>
</protein>
<dbReference type="HAMAP" id="MF_00378">
    <property type="entry name" value="Exonuc_7_L"/>
    <property type="match status" value="1"/>
</dbReference>
<reference evidence="9 10" key="1">
    <citation type="submission" date="2019-01" db="EMBL/GenBank/DDBJ databases">
        <title>Chengkuizengella sp. nov., isolated from deep-sea sediment of East Pacific Ocean.</title>
        <authorList>
            <person name="Yang J."/>
            <person name="Lai Q."/>
            <person name="Shao Z."/>
        </authorList>
    </citation>
    <scope>NUCLEOTIDE SEQUENCE [LARGE SCALE GENOMIC DNA]</scope>
    <source>
        <strain evidence="9 10">YPA3-1-1</strain>
    </source>
</reference>
<dbReference type="OrthoDB" id="9802795at2"/>
<comment type="caution">
    <text evidence="9">The sequence shown here is derived from an EMBL/GenBank/DDBJ whole genome shotgun (WGS) entry which is preliminary data.</text>
</comment>
<sequence>MKDNQVVYSVKELTRVIKNRLEFEPALQNIWVRGEISNYIHHSSGHMYFTLKDKNSRVKCVMFASHNQRIPFIPRNGTKVLAKGNISLYERDGQYQLYVNQMQPDGIGSLYLAFEQLKQKLEKEGLFLTDKKKTLPRYVNTVGIVTSATGAAVRDIVTTIQRRNPMVSILLYPVFVQGKHAVSSIKKGIEVLNTYEEVEVIIVGRGGGSLEELWAFNEEVVARTISESQIPIISAVGHETDYTISDFVADVRAATPTAAAELAVPHHIEIKKNLEHLKQRLHKGIYYHLQKKAEKLEQLKRSPYLRSPKRQLVQPTERLDRLKDQLIFNMANQMRYTREKFYKFESGLSTLNLKNKIDYSNRRLNNIQHRLNHEIKNYIRNQKLMLSSNIRQLDALSPLKVMHRGYSLVYNEDGIIVKSIKQIQTKQMIKVNLSDGRLDCQVKMVEEET</sequence>
<dbReference type="Proteomes" id="UP000448943">
    <property type="component" value="Unassembled WGS sequence"/>
</dbReference>
<dbReference type="RefSeq" id="WP_160643721.1">
    <property type="nucleotide sequence ID" value="NZ_SIJB01000004.1"/>
</dbReference>
<keyword evidence="2 5" id="KW-0540">Nuclease</keyword>
<proteinExistence type="inferred from homology"/>
<evidence type="ECO:0000313" key="10">
    <source>
        <dbReference type="Proteomes" id="UP000448943"/>
    </source>
</evidence>
<evidence type="ECO:0000256" key="2">
    <source>
        <dbReference type="ARBA" id="ARBA00022722"/>
    </source>
</evidence>
<feature type="domain" description="Exonuclease VII large subunit C-terminal" evidence="7">
    <location>
        <begin position="126"/>
        <end position="441"/>
    </location>
</feature>
<evidence type="ECO:0000259" key="8">
    <source>
        <dbReference type="Pfam" id="PF13742"/>
    </source>
</evidence>
<evidence type="ECO:0000256" key="4">
    <source>
        <dbReference type="ARBA" id="ARBA00022839"/>
    </source>
</evidence>
<dbReference type="NCBIfam" id="TIGR00237">
    <property type="entry name" value="xseA"/>
    <property type="match status" value="1"/>
</dbReference>
<evidence type="ECO:0000313" key="9">
    <source>
        <dbReference type="EMBL" id="NBI27615.1"/>
    </source>
</evidence>